<dbReference type="InterPro" id="IPR011712">
    <property type="entry name" value="Sig_transdc_His_kin_sub3_dim/P"/>
</dbReference>
<dbReference type="Pfam" id="PF02518">
    <property type="entry name" value="HATPase_c"/>
    <property type="match status" value="1"/>
</dbReference>
<dbReference type="SUPFAM" id="SSF55874">
    <property type="entry name" value="ATPase domain of HSP90 chaperone/DNA topoisomerase II/histidine kinase"/>
    <property type="match status" value="1"/>
</dbReference>
<dbReference type="SMART" id="SM00387">
    <property type="entry name" value="HATPase_c"/>
    <property type="match status" value="1"/>
</dbReference>
<feature type="transmembrane region" description="Helical" evidence="9">
    <location>
        <begin position="69"/>
        <end position="87"/>
    </location>
</feature>
<keyword evidence="5" id="KW-0547">Nucleotide-binding</keyword>
<keyword evidence="3" id="KW-0597">Phosphoprotein</keyword>
<dbReference type="Proteomes" id="UP001501495">
    <property type="component" value="Unassembled WGS sequence"/>
</dbReference>
<evidence type="ECO:0000256" key="3">
    <source>
        <dbReference type="ARBA" id="ARBA00022553"/>
    </source>
</evidence>
<feature type="domain" description="Histidine kinase/HSP90-like ATPase" evidence="10">
    <location>
        <begin position="494"/>
        <end position="583"/>
    </location>
</feature>
<keyword evidence="8" id="KW-0902">Two-component regulatory system</keyword>
<sequence length="583" mass="62527">MTRAPMVRDPFDRALVLLLAVATLVATLETAFALAQHPPYPYFFAAFPLSGLFSVAVGVLLWHRRPSLPIAWLLVVQGVFLLAAAGSNVLNPYAMFIGIALAEAPIGALYALVLAFPGGDVRPRFARPLVIAFYVVTIGLQIPQYVTMPVEMPVDWLRIEGHPEWAARINDVQATSVSVLTALGALVVLDVLRRTRDARRRRVLAVVYGYGLIALLGIPISAHVLAPLLGWNVFQRFGFQVGLFVGIPLVFGIAVLAGAYARTFEVSELGRWFADPEVRSTPQEAIARALGDPSVQVLYRLPGSSQFVDADGASVAVPFGSEHRGIVAVHTDQDGAASAVLVYDASTVHRGLVTEAARVLALVIDRDRLTAELAASRRALLEAGRQLLAGGDQERRRIARDLHDSVQNRLVLAAMEIGRLQELVGADGPGRERVDQLRGHLDDAMTELRHVVDGVMPPLLLEQGLMAALDELVHATPLVAELRASGDDAVVADTVATAIYFVTAEALTNVLKHAEASRIEVEVSVEEELLRLSVRDDGNGRVDRAGSGLRGMAGRVAALGGTFRVRSEPGTGSLVSVEVPCGS</sequence>
<keyword evidence="6" id="KW-0418">Kinase</keyword>
<feature type="transmembrane region" description="Helical" evidence="9">
    <location>
        <begin position="204"/>
        <end position="225"/>
    </location>
</feature>
<protein>
    <recommendedName>
        <fullName evidence="2">histidine kinase</fullName>
        <ecNumber evidence="2">2.7.13.3</ecNumber>
    </recommendedName>
</protein>
<evidence type="ECO:0000256" key="1">
    <source>
        <dbReference type="ARBA" id="ARBA00000085"/>
    </source>
</evidence>
<evidence type="ECO:0000256" key="4">
    <source>
        <dbReference type="ARBA" id="ARBA00022679"/>
    </source>
</evidence>
<dbReference type="PANTHER" id="PTHR24421:SF10">
    <property type="entry name" value="NITRATE_NITRITE SENSOR PROTEIN NARQ"/>
    <property type="match status" value="1"/>
</dbReference>
<evidence type="ECO:0000259" key="10">
    <source>
        <dbReference type="SMART" id="SM00387"/>
    </source>
</evidence>
<comment type="catalytic activity">
    <reaction evidence="1">
        <text>ATP + protein L-histidine = ADP + protein N-phospho-L-histidine.</text>
        <dbReference type="EC" id="2.7.13.3"/>
    </reaction>
</comment>
<organism evidence="11 12">
    <name type="scientific">Nocardioides fonticola</name>
    <dbReference type="NCBI Taxonomy" id="450363"/>
    <lineage>
        <taxon>Bacteria</taxon>
        <taxon>Bacillati</taxon>
        <taxon>Actinomycetota</taxon>
        <taxon>Actinomycetes</taxon>
        <taxon>Propionibacteriales</taxon>
        <taxon>Nocardioidaceae</taxon>
        <taxon>Nocardioides</taxon>
    </lineage>
</organism>
<dbReference type="Gene3D" id="1.20.5.1930">
    <property type="match status" value="1"/>
</dbReference>
<feature type="transmembrane region" description="Helical" evidence="9">
    <location>
        <begin position="93"/>
        <end position="116"/>
    </location>
</feature>
<dbReference type="EMBL" id="BAAAZH010000006">
    <property type="protein sequence ID" value="GAA4111472.1"/>
    <property type="molecule type" value="Genomic_DNA"/>
</dbReference>
<dbReference type="InterPro" id="IPR050482">
    <property type="entry name" value="Sensor_HK_TwoCompSys"/>
</dbReference>
<evidence type="ECO:0000256" key="6">
    <source>
        <dbReference type="ARBA" id="ARBA00022777"/>
    </source>
</evidence>
<dbReference type="Pfam" id="PF07730">
    <property type="entry name" value="HisKA_3"/>
    <property type="match status" value="1"/>
</dbReference>
<keyword evidence="7" id="KW-0067">ATP-binding</keyword>
<dbReference type="CDD" id="cd16917">
    <property type="entry name" value="HATPase_UhpB-NarQ-NarX-like"/>
    <property type="match status" value="1"/>
</dbReference>
<evidence type="ECO:0000256" key="2">
    <source>
        <dbReference type="ARBA" id="ARBA00012438"/>
    </source>
</evidence>
<proteinExistence type="predicted"/>
<evidence type="ECO:0000313" key="11">
    <source>
        <dbReference type="EMBL" id="GAA4111472.1"/>
    </source>
</evidence>
<keyword evidence="12" id="KW-1185">Reference proteome</keyword>
<dbReference type="InterPro" id="IPR036890">
    <property type="entry name" value="HATPase_C_sf"/>
</dbReference>
<name>A0ABP7XCD6_9ACTN</name>
<comment type="caution">
    <text evidence="11">The sequence shown here is derived from an EMBL/GenBank/DDBJ whole genome shotgun (WGS) entry which is preliminary data.</text>
</comment>
<keyword evidence="9" id="KW-0812">Transmembrane</keyword>
<evidence type="ECO:0000256" key="9">
    <source>
        <dbReference type="SAM" id="Phobius"/>
    </source>
</evidence>
<keyword evidence="9" id="KW-1133">Transmembrane helix</keyword>
<dbReference type="EC" id="2.7.13.3" evidence="2"/>
<feature type="transmembrane region" description="Helical" evidence="9">
    <location>
        <begin position="172"/>
        <end position="192"/>
    </location>
</feature>
<feature type="transmembrane region" description="Helical" evidence="9">
    <location>
        <begin position="237"/>
        <end position="261"/>
    </location>
</feature>
<evidence type="ECO:0000256" key="7">
    <source>
        <dbReference type="ARBA" id="ARBA00022840"/>
    </source>
</evidence>
<evidence type="ECO:0000313" key="12">
    <source>
        <dbReference type="Proteomes" id="UP001501495"/>
    </source>
</evidence>
<evidence type="ECO:0000256" key="5">
    <source>
        <dbReference type="ARBA" id="ARBA00022741"/>
    </source>
</evidence>
<accession>A0ABP7XCD6</accession>
<dbReference type="InterPro" id="IPR003594">
    <property type="entry name" value="HATPase_dom"/>
</dbReference>
<keyword evidence="9" id="KW-0472">Membrane</keyword>
<feature type="transmembrane region" description="Helical" evidence="9">
    <location>
        <begin position="43"/>
        <end position="62"/>
    </location>
</feature>
<dbReference type="RefSeq" id="WP_344731864.1">
    <property type="nucleotide sequence ID" value="NZ_BAAAZH010000006.1"/>
</dbReference>
<keyword evidence="4" id="KW-0808">Transferase</keyword>
<reference evidence="12" key="1">
    <citation type="journal article" date="2019" name="Int. J. Syst. Evol. Microbiol.">
        <title>The Global Catalogue of Microorganisms (GCM) 10K type strain sequencing project: providing services to taxonomists for standard genome sequencing and annotation.</title>
        <authorList>
            <consortium name="The Broad Institute Genomics Platform"/>
            <consortium name="The Broad Institute Genome Sequencing Center for Infectious Disease"/>
            <person name="Wu L."/>
            <person name="Ma J."/>
        </authorList>
    </citation>
    <scope>NUCLEOTIDE SEQUENCE [LARGE SCALE GENOMIC DNA]</scope>
    <source>
        <strain evidence="12">JCM 16703</strain>
    </source>
</reference>
<dbReference type="Gene3D" id="3.30.565.10">
    <property type="entry name" value="Histidine kinase-like ATPase, C-terminal domain"/>
    <property type="match status" value="1"/>
</dbReference>
<feature type="transmembrane region" description="Helical" evidence="9">
    <location>
        <begin position="128"/>
        <end position="146"/>
    </location>
</feature>
<gene>
    <name evidence="11" type="ORF">GCM10022215_07270</name>
</gene>
<evidence type="ECO:0000256" key="8">
    <source>
        <dbReference type="ARBA" id="ARBA00023012"/>
    </source>
</evidence>
<dbReference type="PANTHER" id="PTHR24421">
    <property type="entry name" value="NITRATE/NITRITE SENSOR PROTEIN NARX-RELATED"/>
    <property type="match status" value="1"/>
</dbReference>